<proteinExistence type="predicted"/>
<dbReference type="Proteomes" id="UP000237271">
    <property type="component" value="Unassembled WGS sequence"/>
</dbReference>
<dbReference type="AlphaFoldDB" id="A0A2P4XV19"/>
<dbReference type="EMBL" id="NCKW01007878">
    <property type="protein sequence ID" value="POM69366.1"/>
    <property type="molecule type" value="Genomic_DNA"/>
</dbReference>
<evidence type="ECO:0000313" key="2">
    <source>
        <dbReference type="EMBL" id="POM69366.1"/>
    </source>
</evidence>
<keyword evidence="1" id="KW-0732">Signal</keyword>
<comment type="caution">
    <text evidence="2">The sequence shown here is derived from an EMBL/GenBank/DDBJ whole genome shotgun (WGS) entry which is preliminary data.</text>
</comment>
<protein>
    <submittedName>
        <fullName evidence="2">RxLR effector</fullName>
    </submittedName>
</protein>
<organism evidence="2 3">
    <name type="scientific">Phytophthora palmivora</name>
    <dbReference type="NCBI Taxonomy" id="4796"/>
    <lineage>
        <taxon>Eukaryota</taxon>
        <taxon>Sar</taxon>
        <taxon>Stramenopiles</taxon>
        <taxon>Oomycota</taxon>
        <taxon>Peronosporomycetes</taxon>
        <taxon>Peronosporales</taxon>
        <taxon>Peronosporaceae</taxon>
        <taxon>Phytophthora</taxon>
    </lineage>
</organism>
<reference evidence="2 3" key="1">
    <citation type="journal article" date="2017" name="Genome Biol. Evol.">
        <title>Phytophthora megakarya and P. palmivora, closely related causal agents of cacao black pod rot, underwent increases in genome sizes and gene numbers by different mechanisms.</title>
        <authorList>
            <person name="Ali S.S."/>
            <person name="Shao J."/>
            <person name="Lary D.J."/>
            <person name="Kronmiller B."/>
            <person name="Shen D."/>
            <person name="Strem M.D."/>
            <person name="Amoako-Attah I."/>
            <person name="Akrofi A.Y."/>
            <person name="Begoude B.A."/>
            <person name="Ten Hoopen G.M."/>
            <person name="Coulibaly K."/>
            <person name="Kebe B.I."/>
            <person name="Melnick R.L."/>
            <person name="Guiltinan M.J."/>
            <person name="Tyler B.M."/>
            <person name="Meinhardt L.W."/>
            <person name="Bailey B.A."/>
        </authorList>
    </citation>
    <scope>NUCLEOTIDE SEQUENCE [LARGE SCALE GENOMIC DNA]</scope>
    <source>
        <strain evidence="3">sbr112.9</strain>
    </source>
</reference>
<evidence type="ECO:0000313" key="3">
    <source>
        <dbReference type="Proteomes" id="UP000237271"/>
    </source>
</evidence>
<feature type="chain" id="PRO_5015141491" evidence="1">
    <location>
        <begin position="28"/>
        <end position="186"/>
    </location>
</feature>
<evidence type="ECO:0000256" key="1">
    <source>
        <dbReference type="SAM" id="SignalP"/>
    </source>
</evidence>
<accession>A0A2P4XV19</accession>
<name>A0A2P4XV19_9STRA</name>
<gene>
    <name evidence="2" type="ORF">PHPALM_14354</name>
</gene>
<sequence>MTSTRRFTLPLYTVMVVMICMASSVSSHLELTDGLAELPRQALSTDMSEKATATMRFQRGGDTNDNVSNEVVGSEERGFKFLDDAAASGKLKQWLRSSLRLNDDPYKVTKVLYNTRIDLDEQTLLHWFGYVLKYREKKGDTFFGSDAYVVYILSQFVREEQFPVLLKAIMKKKKIRSFAEELQKMV</sequence>
<keyword evidence="3" id="KW-1185">Reference proteome</keyword>
<feature type="signal peptide" evidence="1">
    <location>
        <begin position="1"/>
        <end position="27"/>
    </location>
</feature>
<dbReference type="OrthoDB" id="142697at2759"/>